<keyword evidence="6" id="KW-0676">Redox-active center</keyword>
<keyword evidence="5" id="KW-1015">Disulfide bond</keyword>
<dbReference type="RefSeq" id="WP_227229218.1">
    <property type="nucleotide sequence ID" value="NZ_JAJCVJ010000001.1"/>
</dbReference>
<protein>
    <recommendedName>
        <fullName evidence="1">thioredoxin-dependent peroxiredoxin</fullName>
        <ecNumber evidence="1">1.11.1.24</ecNumber>
    </recommendedName>
    <alternativeName>
        <fullName evidence="7">Thioredoxin peroxidase</fullName>
    </alternativeName>
</protein>
<dbReference type="EC" id="1.11.1.24" evidence="1"/>
<gene>
    <name evidence="11" type="ORF">ACFPJ5_00950</name>
</gene>
<dbReference type="AlphaFoldDB" id="A0ABD5R612"/>
<sequence>MTESAGLAVGETAPEFTAPLVHPDGTTTDTPLSELLAERPVLLSFYTVDFSPDCIEEWCSFRDFDWFASGEQVSVVGISKSGPRLHRSFIDRLDLGFPLYSDPNLDVAKAFGVDYRAFKLFSRSRRSCFLIDTDRTIRYRWVGEHWLDPTRDTPPVGEIHDAIREELGDPDTEQFGMGGF</sequence>
<feature type="domain" description="Thioredoxin" evidence="10">
    <location>
        <begin position="7"/>
        <end position="168"/>
    </location>
</feature>
<name>A0ABD5R612_9EURY</name>
<reference evidence="11 12" key="1">
    <citation type="journal article" date="2019" name="Int. J. Syst. Evol. Microbiol.">
        <title>The Global Catalogue of Microorganisms (GCM) 10K type strain sequencing project: providing services to taxonomists for standard genome sequencing and annotation.</title>
        <authorList>
            <consortium name="The Broad Institute Genomics Platform"/>
            <consortium name="The Broad Institute Genome Sequencing Center for Infectious Disease"/>
            <person name="Wu L."/>
            <person name="Ma J."/>
        </authorList>
    </citation>
    <scope>NUCLEOTIDE SEQUENCE [LARGE SCALE GENOMIC DNA]</scope>
    <source>
        <strain evidence="11 12">CGMCC 1.12237</strain>
    </source>
</reference>
<dbReference type="InterPro" id="IPR036249">
    <property type="entry name" value="Thioredoxin-like_sf"/>
</dbReference>
<comment type="similarity">
    <text evidence="8">Belongs to the peroxiredoxin family. BCP/PrxQ subfamily.</text>
</comment>
<comment type="caution">
    <text evidence="11">The sequence shown here is derived from an EMBL/GenBank/DDBJ whole genome shotgun (WGS) entry which is preliminary data.</text>
</comment>
<dbReference type="EMBL" id="JBHSKX010000001">
    <property type="protein sequence ID" value="MFC5365489.1"/>
    <property type="molecule type" value="Genomic_DNA"/>
</dbReference>
<dbReference type="Proteomes" id="UP001596201">
    <property type="component" value="Unassembled WGS sequence"/>
</dbReference>
<dbReference type="SUPFAM" id="SSF52833">
    <property type="entry name" value="Thioredoxin-like"/>
    <property type="match status" value="1"/>
</dbReference>
<organism evidence="11 12">
    <name type="scientific">Salinirubrum litoreum</name>
    <dbReference type="NCBI Taxonomy" id="1126234"/>
    <lineage>
        <taxon>Archaea</taxon>
        <taxon>Methanobacteriati</taxon>
        <taxon>Methanobacteriota</taxon>
        <taxon>Stenosarchaea group</taxon>
        <taxon>Halobacteria</taxon>
        <taxon>Halobacteriales</taxon>
        <taxon>Haloferacaceae</taxon>
        <taxon>Salinirubrum</taxon>
    </lineage>
</organism>
<evidence type="ECO:0000256" key="5">
    <source>
        <dbReference type="ARBA" id="ARBA00023157"/>
    </source>
</evidence>
<dbReference type="InterPro" id="IPR013766">
    <property type="entry name" value="Thioredoxin_domain"/>
</dbReference>
<dbReference type="InterPro" id="IPR050924">
    <property type="entry name" value="Peroxiredoxin_BCP/PrxQ"/>
</dbReference>
<dbReference type="PANTHER" id="PTHR42801">
    <property type="entry name" value="THIOREDOXIN-DEPENDENT PEROXIDE REDUCTASE"/>
    <property type="match status" value="1"/>
</dbReference>
<dbReference type="PROSITE" id="PS51352">
    <property type="entry name" value="THIOREDOXIN_2"/>
    <property type="match status" value="1"/>
</dbReference>
<dbReference type="PANTHER" id="PTHR42801:SF4">
    <property type="entry name" value="AHPC_TSA FAMILY PROTEIN"/>
    <property type="match status" value="1"/>
</dbReference>
<evidence type="ECO:0000256" key="7">
    <source>
        <dbReference type="ARBA" id="ARBA00032824"/>
    </source>
</evidence>
<evidence type="ECO:0000259" key="10">
    <source>
        <dbReference type="PROSITE" id="PS51352"/>
    </source>
</evidence>
<keyword evidence="2" id="KW-0575">Peroxidase</keyword>
<evidence type="ECO:0000256" key="6">
    <source>
        <dbReference type="ARBA" id="ARBA00023284"/>
    </source>
</evidence>
<dbReference type="Gene3D" id="3.40.30.10">
    <property type="entry name" value="Glutaredoxin"/>
    <property type="match status" value="1"/>
</dbReference>
<proteinExistence type="inferred from homology"/>
<evidence type="ECO:0000256" key="9">
    <source>
        <dbReference type="ARBA" id="ARBA00049091"/>
    </source>
</evidence>
<accession>A0ABD5R612</accession>
<evidence type="ECO:0000256" key="1">
    <source>
        <dbReference type="ARBA" id="ARBA00013017"/>
    </source>
</evidence>
<evidence type="ECO:0000256" key="8">
    <source>
        <dbReference type="ARBA" id="ARBA00038489"/>
    </source>
</evidence>
<keyword evidence="4" id="KW-0560">Oxidoreductase</keyword>
<evidence type="ECO:0000256" key="3">
    <source>
        <dbReference type="ARBA" id="ARBA00022862"/>
    </source>
</evidence>
<comment type="catalytic activity">
    <reaction evidence="9">
        <text>a hydroperoxide + [thioredoxin]-dithiol = an alcohol + [thioredoxin]-disulfide + H2O</text>
        <dbReference type="Rhea" id="RHEA:62620"/>
        <dbReference type="Rhea" id="RHEA-COMP:10698"/>
        <dbReference type="Rhea" id="RHEA-COMP:10700"/>
        <dbReference type="ChEBI" id="CHEBI:15377"/>
        <dbReference type="ChEBI" id="CHEBI:29950"/>
        <dbReference type="ChEBI" id="CHEBI:30879"/>
        <dbReference type="ChEBI" id="CHEBI:35924"/>
        <dbReference type="ChEBI" id="CHEBI:50058"/>
        <dbReference type="EC" id="1.11.1.24"/>
    </reaction>
</comment>
<evidence type="ECO:0000313" key="11">
    <source>
        <dbReference type="EMBL" id="MFC5365489.1"/>
    </source>
</evidence>
<keyword evidence="12" id="KW-1185">Reference proteome</keyword>
<dbReference type="GO" id="GO:0140824">
    <property type="term" value="F:thioredoxin-dependent peroxiredoxin activity"/>
    <property type="evidence" value="ECO:0007669"/>
    <property type="project" value="UniProtKB-EC"/>
</dbReference>
<dbReference type="InterPro" id="IPR000866">
    <property type="entry name" value="AhpC/TSA"/>
</dbReference>
<evidence type="ECO:0000256" key="2">
    <source>
        <dbReference type="ARBA" id="ARBA00022559"/>
    </source>
</evidence>
<evidence type="ECO:0000313" key="12">
    <source>
        <dbReference type="Proteomes" id="UP001596201"/>
    </source>
</evidence>
<keyword evidence="3" id="KW-0049">Antioxidant</keyword>
<evidence type="ECO:0000256" key="4">
    <source>
        <dbReference type="ARBA" id="ARBA00023002"/>
    </source>
</evidence>
<dbReference type="Pfam" id="PF00578">
    <property type="entry name" value="AhpC-TSA"/>
    <property type="match status" value="1"/>
</dbReference>